<feature type="region of interest" description="Disordered" evidence="9">
    <location>
        <begin position="250"/>
        <end position="277"/>
    </location>
</feature>
<evidence type="ECO:0000313" key="13">
    <source>
        <dbReference type="Proteomes" id="UP000033531"/>
    </source>
</evidence>
<feature type="transmembrane region" description="Helical" evidence="10">
    <location>
        <begin position="6"/>
        <end position="28"/>
    </location>
</feature>
<keyword evidence="4 12" id="KW-0762">Sugar transport</keyword>
<dbReference type="PANTHER" id="PTHR32502:SF28">
    <property type="entry name" value="PHOSPHOTRANSFERASE SYSTEM SUGAR-SPECIFIC EIIC COMPONENT"/>
    <property type="match status" value="1"/>
</dbReference>
<dbReference type="RefSeq" id="WP_046324038.1">
    <property type="nucleotide sequence ID" value="NZ_JBHTMT010000009.1"/>
</dbReference>
<evidence type="ECO:0000313" key="12">
    <source>
        <dbReference type="EMBL" id="PXY86025.1"/>
    </source>
</evidence>
<dbReference type="Proteomes" id="UP000033531">
    <property type="component" value="Unassembled WGS sequence"/>
</dbReference>
<evidence type="ECO:0000256" key="4">
    <source>
        <dbReference type="ARBA" id="ARBA00022597"/>
    </source>
</evidence>
<gene>
    <name evidence="12" type="ORF">DK873_00280</name>
    <name evidence="11" type="ORF">JF74_00710</name>
</gene>
<dbReference type="Pfam" id="PF03609">
    <property type="entry name" value="EII-Sor"/>
    <property type="match status" value="1"/>
</dbReference>
<comment type="subcellular location">
    <subcellularLocation>
        <location evidence="1">Cell membrane</location>
        <topology evidence="1">Multi-pass membrane protein</topology>
    </subcellularLocation>
</comment>
<keyword evidence="8 10" id="KW-0472">Membrane</keyword>
<keyword evidence="2" id="KW-0813">Transport</keyword>
<dbReference type="Proteomes" id="UP000247698">
    <property type="component" value="Unassembled WGS sequence"/>
</dbReference>
<evidence type="ECO:0000256" key="2">
    <source>
        <dbReference type="ARBA" id="ARBA00022448"/>
    </source>
</evidence>
<evidence type="ECO:0000256" key="1">
    <source>
        <dbReference type="ARBA" id="ARBA00004651"/>
    </source>
</evidence>
<dbReference type="PATRIC" id="fig|1218507.3.peg.225"/>
<dbReference type="STRING" id="1218507.JF74_00710"/>
<evidence type="ECO:0000313" key="11">
    <source>
        <dbReference type="EMBL" id="KJY58569.1"/>
    </source>
</evidence>
<feature type="transmembrane region" description="Helical" evidence="10">
    <location>
        <begin position="92"/>
        <end position="114"/>
    </location>
</feature>
<evidence type="ECO:0000256" key="10">
    <source>
        <dbReference type="SAM" id="Phobius"/>
    </source>
</evidence>
<keyword evidence="5" id="KW-0598">Phosphotransferase system</keyword>
<dbReference type="AlphaFoldDB" id="A0A0F4LK00"/>
<evidence type="ECO:0000313" key="14">
    <source>
        <dbReference type="Proteomes" id="UP000247698"/>
    </source>
</evidence>
<dbReference type="GO" id="GO:0005886">
    <property type="term" value="C:plasma membrane"/>
    <property type="evidence" value="ECO:0007669"/>
    <property type="project" value="UniProtKB-SubCell"/>
</dbReference>
<sequence length="277" mass="29138">MNSLSVVQIILLSLFAFFQINEIITVGIGFGNPVNAGLIAGLIVGDMKLGLAVGATLQLMILGVGTFGGASIPDYATGAIIGTAIAHISGKGINYGIGVAIPVGLLMVQLDILARFANTYFAHRIDKAIDRNDDKAVVRNSLYGAIPWGLSRSVPVLLVLIFGEAFVKNVLNYMPQWLMGGLKSAGTMLPAVGIAILMHYLPIKKFGAYMIFGFVAAAYLNVPMLGVALIGVGFAINHYNSIIHNKNQSGGDSNGLDTQKAAEMGIDDKGVITGDEE</sequence>
<dbReference type="GO" id="GO:0009401">
    <property type="term" value="P:phosphoenolpyruvate-dependent sugar phosphotransferase system"/>
    <property type="evidence" value="ECO:0007669"/>
    <property type="project" value="UniProtKB-KW"/>
</dbReference>
<evidence type="ECO:0000256" key="7">
    <source>
        <dbReference type="ARBA" id="ARBA00022989"/>
    </source>
</evidence>
<feature type="transmembrane region" description="Helical" evidence="10">
    <location>
        <begin position="182"/>
        <end position="201"/>
    </location>
</feature>
<dbReference type="PANTHER" id="PTHR32502">
    <property type="entry name" value="N-ACETYLGALACTOSAMINE PERMEASE II COMPONENT-RELATED"/>
    <property type="match status" value="1"/>
</dbReference>
<dbReference type="PROSITE" id="PS51106">
    <property type="entry name" value="PTS_EIIC_TYPE_4"/>
    <property type="match status" value="1"/>
</dbReference>
<keyword evidence="6 10" id="KW-0812">Transmembrane</keyword>
<feature type="transmembrane region" description="Helical" evidence="10">
    <location>
        <begin position="208"/>
        <end position="236"/>
    </location>
</feature>
<comment type="caution">
    <text evidence="11">The sequence shown here is derived from an EMBL/GenBank/DDBJ whole genome shotgun (WGS) entry which is preliminary data.</text>
</comment>
<accession>A0A0F4LK00</accession>
<organism evidence="11 13">
    <name type="scientific">Lactobacillus melliventris</name>
    <dbReference type="NCBI Taxonomy" id="1218507"/>
    <lineage>
        <taxon>Bacteria</taxon>
        <taxon>Bacillati</taxon>
        <taxon>Bacillota</taxon>
        <taxon>Bacilli</taxon>
        <taxon>Lactobacillales</taxon>
        <taxon>Lactobacillaceae</taxon>
        <taxon>Lactobacillus</taxon>
    </lineage>
</organism>
<keyword evidence="14" id="KW-1185">Reference proteome</keyword>
<feature type="transmembrane region" description="Helical" evidence="10">
    <location>
        <begin position="49"/>
        <end position="72"/>
    </location>
</feature>
<evidence type="ECO:0000256" key="5">
    <source>
        <dbReference type="ARBA" id="ARBA00022683"/>
    </source>
</evidence>
<name>A0A0F4LK00_9LACO</name>
<feature type="transmembrane region" description="Helical" evidence="10">
    <location>
        <begin position="141"/>
        <end position="162"/>
    </location>
</feature>
<reference evidence="12 14" key="2">
    <citation type="submission" date="2018-05" db="EMBL/GenBank/DDBJ databases">
        <title>Reference genomes for bee gut microbiota database.</title>
        <authorList>
            <person name="Ellegaard K.M."/>
        </authorList>
    </citation>
    <scope>NUCLEOTIDE SEQUENCE [LARGE SCALE GENOMIC DNA]</scope>
    <source>
        <strain evidence="12 14">ESL0184</strain>
    </source>
</reference>
<evidence type="ECO:0000256" key="6">
    <source>
        <dbReference type="ARBA" id="ARBA00022692"/>
    </source>
</evidence>
<keyword evidence="3" id="KW-1003">Cell membrane</keyword>
<dbReference type="EMBL" id="JXLI01000003">
    <property type="protein sequence ID" value="KJY58569.1"/>
    <property type="molecule type" value="Genomic_DNA"/>
</dbReference>
<dbReference type="InterPro" id="IPR050303">
    <property type="entry name" value="GatZ_KbaZ_carbometab"/>
</dbReference>
<dbReference type="HOGENOM" id="CLU_069101_1_1_9"/>
<protein>
    <submittedName>
        <fullName evidence="11">PTS Man IIC</fullName>
    </submittedName>
    <submittedName>
        <fullName evidence="12">PTS sugar transporter subunit IIC</fullName>
    </submittedName>
</protein>
<keyword evidence="7 10" id="KW-1133">Transmembrane helix</keyword>
<reference evidence="11 13" key="1">
    <citation type="submission" date="2015-01" db="EMBL/GenBank/DDBJ databases">
        <title>Comparative genomics of the lactic acid bacteria isolated from the honey bee gut.</title>
        <authorList>
            <person name="Ellegaard K.M."/>
            <person name="Tamarit D."/>
            <person name="Javelind E."/>
            <person name="Olofsson T."/>
            <person name="Andersson S.G."/>
            <person name="Vasquez A."/>
        </authorList>
    </citation>
    <scope>NUCLEOTIDE SEQUENCE [LARGE SCALE GENOMIC DNA]</scope>
    <source>
        <strain evidence="11 13">Hma8</strain>
    </source>
</reference>
<evidence type="ECO:0000256" key="3">
    <source>
        <dbReference type="ARBA" id="ARBA00022475"/>
    </source>
</evidence>
<dbReference type="EMBL" id="QGLG01000001">
    <property type="protein sequence ID" value="PXY86025.1"/>
    <property type="molecule type" value="Genomic_DNA"/>
</dbReference>
<dbReference type="InterPro" id="IPR004700">
    <property type="entry name" value="PTS_IIC_man"/>
</dbReference>
<proteinExistence type="predicted"/>
<evidence type="ECO:0000256" key="9">
    <source>
        <dbReference type="SAM" id="MobiDB-lite"/>
    </source>
</evidence>
<evidence type="ECO:0000256" key="8">
    <source>
        <dbReference type="ARBA" id="ARBA00023136"/>
    </source>
</evidence>
<dbReference type="OrthoDB" id="1649937at2"/>